<dbReference type="Proteomes" id="UP001597380">
    <property type="component" value="Unassembled WGS sequence"/>
</dbReference>
<evidence type="ECO:0000256" key="4">
    <source>
        <dbReference type="ARBA" id="ARBA00022618"/>
    </source>
</evidence>
<evidence type="ECO:0000256" key="16">
    <source>
        <dbReference type="HAMAP-Rule" id="MF_02080"/>
    </source>
</evidence>
<dbReference type="PANTHER" id="PTHR30627">
    <property type="entry name" value="PEPTIDOGLYCAN D,D-TRANSPEPTIDASE"/>
    <property type="match status" value="1"/>
</dbReference>
<dbReference type="Gene3D" id="3.40.710.10">
    <property type="entry name" value="DD-peptidase/beta-lactamase superfamily"/>
    <property type="match status" value="1"/>
</dbReference>
<dbReference type="Gene3D" id="3.30.450.330">
    <property type="match status" value="1"/>
</dbReference>
<keyword evidence="8 16" id="KW-0378">Hydrolase</keyword>
<evidence type="ECO:0000256" key="2">
    <source>
        <dbReference type="ARBA" id="ARBA00022475"/>
    </source>
</evidence>
<dbReference type="Pfam" id="PF00905">
    <property type="entry name" value="Transpeptidase"/>
    <property type="match status" value="1"/>
</dbReference>
<feature type="domain" description="Penicillin-binding protein dimerisation" evidence="18">
    <location>
        <begin position="62"/>
        <end position="215"/>
    </location>
</feature>
<dbReference type="Pfam" id="PF03717">
    <property type="entry name" value="PBP_dimer"/>
    <property type="match status" value="1"/>
</dbReference>
<dbReference type="RefSeq" id="WP_345341603.1">
    <property type="nucleotide sequence ID" value="NZ_BAABLI010000029.1"/>
</dbReference>
<evidence type="ECO:0000259" key="17">
    <source>
        <dbReference type="Pfam" id="PF00905"/>
    </source>
</evidence>
<keyword evidence="4 16" id="KW-0132">Cell division</keyword>
<dbReference type="PANTHER" id="PTHR30627:SF1">
    <property type="entry name" value="PEPTIDOGLYCAN D,D-TRANSPEPTIDASE FTSI"/>
    <property type="match status" value="1"/>
</dbReference>
<comment type="subcellular location">
    <subcellularLocation>
        <location evidence="1">Membrane</location>
    </subcellularLocation>
</comment>
<evidence type="ECO:0000256" key="5">
    <source>
        <dbReference type="ARBA" id="ARBA00022645"/>
    </source>
</evidence>
<evidence type="ECO:0000256" key="10">
    <source>
        <dbReference type="ARBA" id="ARBA00022984"/>
    </source>
</evidence>
<evidence type="ECO:0000313" key="19">
    <source>
        <dbReference type="EMBL" id="MFD2097545.1"/>
    </source>
</evidence>
<organism evidence="19 20">
    <name type="scientific">Corallincola platygyrae</name>
    <dbReference type="NCBI Taxonomy" id="1193278"/>
    <lineage>
        <taxon>Bacteria</taxon>
        <taxon>Pseudomonadati</taxon>
        <taxon>Pseudomonadota</taxon>
        <taxon>Gammaproteobacteria</taxon>
        <taxon>Alteromonadales</taxon>
        <taxon>Psychromonadaceae</taxon>
        <taxon>Corallincola</taxon>
    </lineage>
</organism>
<evidence type="ECO:0000256" key="12">
    <source>
        <dbReference type="ARBA" id="ARBA00023136"/>
    </source>
</evidence>
<evidence type="ECO:0000256" key="3">
    <source>
        <dbReference type="ARBA" id="ARBA00022519"/>
    </source>
</evidence>
<comment type="pathway">
    <text evidence="16">Cell wall biogenesis; peptidoglycan biosynthesis.</text>
</comment>
<accession>A0ABW4XPN4</accession>
<evidence type="ECO:0000256" key="6">
    <source>
        <dbReference type="ARBA" id="ARBA00022670"/>
    </source>
</evidence>
<keyword evidence="12 16" id="KW-0472">Membrane</keyword>
<comment type="caution">
    <text evidence="19">The sequence shown here is derived from an EMBL/GenBank/DDBJ whole genome shotgun (WGS) entry which is preliminary data.</text>
</comment>
<dbReference type="InterPro" id="IPR037532">
    <property type="entry name" value="FtsI_transpept"/>
</dbReference>
<keyword evidence="14 16" id="KW-0131">Cell cycle</keyword>
<evidence type="ECO:0000256" key="1">
    <source>
        <dbReference type="ARBA" id="ARBA00004370"/>
    </source>
</evidence>
<keyword evidence="15 16" id="KW-0961">Cell wall biogenesis/degradation</keyword>
<dbReference type="InterPro" id="IPR050515">
    <property type="entry name" value="Beta-lactam/transpept"/>
</dbReference>
<name>A0ABW4XPN4_9GAMM</name>
<evidence type="ECO:0000256" key="9">
    <source>
        <dbReference type="ARBA" id="ARBA00022960"/>
    </source>
</evidence>
<evidence type="ECO:0000256" key="14">
    <source>
        <dbReference type="ARBA" id="ARBA00023306"/>
    </source>
</evidence>
<keyword evidence="3 16" id="KW-0997">Cell inner membrane</keyword>
<evidence type="ECO:0000313" key="20">
    <source>
        <dbReference type="Proteomes" id="UP001597380"/>
    </source>
</evidence>
<keyword evidence="20" id="KW-1185">Reference proteome</keyword>
<evidence type="ECO:0000256" key="7">
    <source>
        <dbReference type="ARBA" id="ARBA00022692"/>
    </source>
</evidence>
<comment type="catalytic activity">
    <reaction evidence="16">
        <text>Preferential cleavage: (Ac)2-L-Lys-D-Ala-|-D-Ala. Also transpeptidation of peptidyl-alanyl moieties that are N-acyl substituents of D-alanine.</text>
        <dbReference type="EC" id="3.4.16.4"/>
    </reaction>
</comment>
<feature type="domain" description="Penicillin-binding protein transpeptidase" evidence="17">
    <location>
        <begin position="255"/>
        <end position="550"/>
    </location>
</feature>
<dbReference type="InterPro" id="IPR036138">
    <property type="entry name" value="PBP_dimer_sf"/>
</dbReference>
<dbReference type="Gene3D" id="3.90.1310.10">
    <property type="entry name" value="Penicillin-binding protein 2a (Domain 2)"/>
    <property type="match status" value="1"/>
</dbReference>
<keyword evidence="5 16" id="KW-0121">Carboxypeptidase</keyword>
<dbReference type="InterPro" id="IPR005311">
    <property type="entry name" value="PBP_dimer"/>
</dbReference>
<dbReference type="HAMAP" id="MF_02080">
    <property type="entry name" value="FtsI_transpept"/>
    <property type="match status" value="1"/>
</dbReference>
<feature type="active site" description="Acyl-ester intermediate" evidence="16">
    <location>
        <position position="302"/>
    </location>
</feature>
<evidence type="ECO:0000259" key="18">
    <source>
        <dbReference type="Pfam" id="PF03717"/>
    </source>
</evidence>
<dbReference type="SUPFAM" id="SSF56519">
    <property type="entry name" value="Penicillin binding protein dimerisation domain"/>
    <property type="match status" value="1"/>
</dbReference>
<protein>
    <recommendedName>
        <fullName evidence="16">Peptidoglycan D,D-transpeptidase FtsI</fullName>
        <ecNumber evidence="16">3.4.16.4</ecNumber>
    </recommendedName>
    <alternativeName>
        <fullName evidence="16">Penicillin-binding protein 3</fullName>
        <shortName evidence="16">PBP-3</shortName>
    </alternativeName>
</protein>
<gene>
    <name evidence="16" type="primary">ftsI</name>
    <name evidence="19" type="ORF">ACFSJ3_16250</name>
</gene>
<dbReference type="EMBL" id="JBHUHT010000025">
    <property type="protein sequence ID" value="MFD2097545.1"/>
    <property type="molecule type" value="Genomic_DNA"/>
</dbReference>
<keyword evidence="2 16" id="KW-1003">Cell membrane</keyword>
<sequence>MSKQAKVTKGHQHFAWRFYCVIGAVLLLFVALISRAAYIQVLEPDRLRLEGDMRSLRTKTETVQRSLITDRNGVELAVSVPVEAVWVDPKILFEKDGLSMTRRWEALCEVLDLDFDTVMARMEKSKGKRFVYLQRQLSPAMSSYVKNLKIPGVYLKPESRRFYPAGEVTAHLIGFTDIDDRGLEGLERSYDQWLTGTDGKRKVRKDRGGRVIESIEVLEEAQKPQDLVLSIDQRIQALAYQELKKATEYHRATSGSVVVLDVKTGEVLAMVNTPSYNPNNRKGLKNHRTRNRAVTDTFEPGSSVKPLAVISALDAGAVDSDAVVDTSPGWMRLGGRQVRDSRNYGEMSLATILQKSSNVGVSKLALSVPIEQFLGTFYSLGFGSDTGLGLPGESTGVIHERRRWSDFEVATLSFGYGITVTPLQLAQAYAVLGSGGQMHPLSIIKVDEPLPAKQVLEPQVARDVLTMLHSVTEEGGTGLSARVPGYMVAGKTGTSRKAVAGGYGDDYVASFAGVAPLTDPRLAIAVVVNEPAGDRYYGGDVAAPVFGQVMAGALRMMNIAPDDVGDSRIAAISGGKADGPAR</sequence>
<evidence type="ECO:0000256" key="15">
    <source>
        <dbReference type="ARBA" id="ARBA00023316"/>
    </source>
</evidence>
<keyword evidence="6 16" id="KW-0645">Protease</keyword>
<evidence type="ECO:0000256" key="11">
    <source>
        <dbReference type="ARBA" id="ARBA00022989"/>
    </source>
</evidence>
<comment type="similarity">
    <text evidence="16">Belongs to the transpeptidase family. FtsI subfamily.</text>
</comment>
<reference evidence="20" key="1">
    <citation type="journal article" date="2019" name="Int. J. Syst. Evol. Microbiol.">
        <title>The Global Catalogue of Microorganisms (GCM) 10K type strain sequencing project: providing services to taxonomists for standard genome sequencing and annotation.</title>
        <authorList>
            <consortium name="The Broad Institute Genomics Platform"/>
            <consortium name="The Broad Institute Genome Sequencing Center for Infectious Disease"/>
            <person name="Wu L."/>
            <person name="Ma J."/>
        </authorList>
    </citation>
    <scope>NUCLEOTIDE SEQUENCE [LARGE SCALE GENOMIC DNA]</scope>
    <source>
        <strain evidence="20">CGMCC 1.10992</strain>
    </source>
</reference>
<keyword evidence="7 16" id="KW-0812">Transmembrane</keyword>
<dbReference type="InterPro" id="IPR012338">
    <property type="entry name" value="Beta-lactam/transpept-like"/>
</dbReference>
<keyword evidence="9 16" id="KW-0133">Cell shape</keyword>
<comment type="function">
    <text evidence="16">Catalyzes cross-linking of the peptidoglycan cell wall at the division septum.</text>
</comment>
<keyword evidence="11 16" id="KW-1133">Transmembrane helix</keyword>
<keyword evidence="13 16" id="KW-0717">Septation</keyword>
<dbReference type="InterPro" id="IPR001460">
    <property type="entry name" value="PCN-bd_Tpept"/>
</dbReference>
<dbReference type="EC" id="3.4.16.4" evidence="16"/>
<dbReference type="SUPFAM" id="SSF56601">
    <property type="entry name" value="beta-lactamase/transpeptidase-like"/>
    <property type="match status" value="1"/>
</dbReference>
<evidence type="ECO:0000256" key="13">
    <source>
        <dbReference type="ARBA" id="ARBA00023210"/>
    </source>
</evidence>
<keyword evidence="10 16" id="KW-0573">Peptidoglycan synthesis</keyword>
<proteinExistence type="inferred from homology"/>
<evidence type="ECO:0000256" key="8">
    <source>
        <dbReference type="ARBA" id="ARBA00022801"/>
    </source>
</evidence>